<proteinExistence type="predicted"/>
<keyword evidence="1" id="KW-0472">Membrane</keyword>
<keyword evidence="1" id="KW-1133">Transmembrane helix</keyword>
<dbReference type="Gene3D" id="2.20.28.30">
    <property type="entry name" value="RNA polymerase ii, chain L"/>
    <property type="match status" value="1"/>
</dbReference>
<accession>A0A6N2V4R5</accession>
<gene>
    <name evidence="2" type="ORF">BGLFYP119_02477</name>
</gene>
<evidence type="ECO:0000256" key="1">
    <source>
        <dbReference type="SAM" id="Phobius"/>
    </source>
</evidence>
<dbReference type="RefSeq" id="WP_156354928.1">
    <property type="nucleotide sequence ID" value="NZ_CACRST010000025.1"/>
</dbReference>
<feature type="transmembrane region" description="Helical" evidence="1">
    <location>
        <begin position="12"/>
        <end position="36"/>
    </location>
</feature>
<organism evidence="2">
    <name type="scientific">Blautia glucerasea</name>
    <dbReference type="NCBI Taxonomy" id="536633"/>
    <lineage>
        <taxon>Bacteria</taxon>
        <taxon>Bacillati</taxon>
        <taxon>Bacillota</taxon>
        <taxon>Clostridia</taxon>
        <taxon>Lachnospirales</taxon>
        <taxon>Lachnospiraceae</taxon>
        <taxon>Blautia</taxon>
    </lineage>
</organism>
<evidence type="ECO:0008006" key="3">
    <source>
        <dbReference type="Google" id="ProtNLM"/>
    </source>
</evidence>
<evidence type="ECO:0000313" key="2">
    <source>
        <dbReference type="EMBL" id="VYT25675.1"/>
    </source>
</evidence>
<keyword evidence="1" id="KW-0812">Transmembrane</keyword>
<dbReference type="EMBL" id="CACRST010000025">
    <property type="protein sequence ID" value="VYT25675.1"/>
    <property type="molecule type" value="Genomic_DNA"/>
</dbReference>
<protein>
    <recommendedName>
        <fullName evidence="3">DNA-directed RNA polymerase subunit P</fullName>
    </recommendedName>
</protein>
<reference evidence="2" key="1">
    <citation type="submission" date="2019-11" db="EMBL/GenBank/DDBJ databases">
        <authorList>
            <person name="Feng L."/>
        </authorList>
    </citation>
    <scope>NUCLEOTIDE SEQUENCE</scope>
    <source>
        <strain evidence="2">BgluceraseaLFYP119</strain>
    </source>
</reference>
<dbReference type="AlphaFoldDB" id="A0A6N2V4R5"/>
<sequence>MKEKFMKFMEGRYGVDAFARFTMGVALACIVVSIFFRNGSTIGAVLNTLGLAAIIYTYFRMLSRNISKRYAENQKYLSETSKLRQRLNREKNMMMQRKTHHIYTCPNCGQKIRVPRGSGKRVEIDCPKCHTKFIKKI</sequence>
<feature type="transmembrane region" description="Helical" evidence="1">
    <location>
        <begin position="42"/>
        <end position="59"/>
    </location>
</feature>
<name>A0A6N2V4R5_9FIRM</name>